<comment type="caution">
    <text evidence="4">The sequence shown here is derived from an EMBL/GenBank/DDBJ whole genome shotgun (WGS) entry which is preliminary data.</text>
</comment>
<protein>
    <submittedName>
        <fullName evidence="4">Response regulator</fullName>
    </submittedName>
</protein>
<reference evidence="4 5" key="1">
    <citation type="submission" date="2021-04" db="EMBL/GenBank/DDBJ databases">
        <title>Magnetospirillum sulfuroxidans sp. nov., a facultative chemolithoautotrophic sulfur-oxidizing alphaproteobacterium isolated from freshwater sediment and proposals for Paramagetospirillum gen. nov., and Magnetospirillaceae fam. nov.</title>
        <authorList>
            <person name="Koziaeva V."/>
            <person name="Geelhoed J.S."/>
            <person name="Sorokin D.Y."/>
            <person name="Grouzdev D.S."/>
        </authorList>
    </citation>
    <scope>NUCLEOTIDE SEQUENCE [LARGE SCALE GENOMIC DNA]</scope>
    <source>
        <strain evidence="4 5">J10</strain>
    </source>
</reference>
<gene>
    <name evidence="4" type="ORF">KEC16_03165</name>
</gene>
<dbReference type="EMBL" id="JAGTUF010000001">
    <property type="protein sequence ID" value="MBR9970712.1"/>
    <property type="molecule type" value="Genomic_DNA"/>
</dbReference>
<dbReference type="InterPro" id="IPR001789">
    <property type="entry name" value="Sig_transdc_resp-reg_receiver"/>
</dbReference>
<dbReference type="Proteomes" id="UP000680714">
    <property type="component" value="Unassembled WGS sequence"/>
</dbReference>
<dbReference type="InterPro" id="IPR050595">
    <property type="entry name" value="Bact_response_regulator"/>
</dbReference>
<dbReference type="PANTHER" id="PTHR44591">
    <property type="entry name" value="STRESS RESPONSE REGULATOR PROTEIN 1"/>
    <property type="match status" value="1"/>
</dbReference>
<organism evidence="4 5">
    <name type="scientific">Magnetospirillum sulfuroxidans</name>
    <dbReference type="NCBI Taxonomy" id="611300"/>
    <lineage>
        <taxon>Bacteria</taxon>
        <taxon>Pseudomonadati</taxon>
        <taxon>Pseudomonadota</taxon>
        <taxon>Alphaproteobacteria</taxon>
        <taxon>Rhodospirillales</taxon>
        <taxon>Rhodospirillaceae</taxon>
        <taxon>Magnetospirillum</taxon>
    </lineage>
</organism>
<accession>A0ABS5I8F2</accession>
<name>A0ABS5I8F2_9PROT</name>
<evidence type="ECO:0000259" key="3">
    <source>
        <dbReference type="PROSITE" id="PS50110"/>
    </source>
</evidence>
<dbReference type="RefSeq" id="WP_211546178.1">
    <property type="nucleotide sequence ID" value="NZ_JAGTUF010000001.1"/>
</dbReference>
<evidence type="ECO:0000256" key="2">
    <source>
        <dbReference type="PROSITE-ProRule" id="PRU00169"/>
    </source>
</evidence>
<evidence type="ECO:0000313" key="5">
    <source>
        <dbReference type="Proteomes" id="UP000680714"/>
    </source>
</evidence>
<evidence type="ECO:0000256" key="1">
    <source>
        <dbReference type="ARBA" id="ARBA00022553"/>
    </source>
</evidence>
<dbReference type="Pfam" id="PF00072">
    <property type="entry name" value="Response_reg"/>
    <property type="match status" value="1"/>
</dbReference>
<feature type="modified residue" description="4-aspartylphosphate" evidence="2">
    <location>
        <position position="54"/>
    </location>
</feature>
<dbReference type="PANTHER" id="PTHR44591:SF23">
    <property type="entry name" value="CHEY SUBFAMILY"/>
    <property type="match status" value="1"/>
</dbReference>
<proteinExistence type="predicted"/>
<keyword evidence="5" id="KW-1185">Reference proteome</keyword>
<dbReference type="Gene3D" id="3.40.50.2300">
    <property type="match status" value="1"/>
</dbReference>
<sequence length="133" mass="13966">MTQRSVLVVDDNAANRDLYSDLLEMTPFTAIALDGGDQALAVTRQHRPGLVLMDINLPGRSGLEVAAEIIAALGAEAPPILALTASCLPDLIDRLQAAGFVGLVSKPCGVATFLEAVTWGMGEQAAPFRIFSC</sequence>
<evidence type="ECO:0000313" key="4">
    <source>
        <dbReference type="EMBL" id="MBR9970712.1"/>
    </source>
</evidence>
<feature type="domain" description="Response regulatory" evidence="3">
    <location>
        <begin position="5"/>
        <end position="121"/>
    </location>
</feature>
<keyword evidence="1 2" id="KW-0597">Phosphoprotein</keyword>
<dbReference type="InterPro" id="IPR011006">
    <property type="entry name" value="CheY-like_superfamily"/>
</dbReference>
<dbReference type="PROSITE" id="PS50110">
    <property type="entry name" value="RESPONSE_REGULATORY"/>
    <property type="match status" value="1"/>
</dbReference>
<dbReference type="SMART" id="SM00448">
    <property type="entry name" value="REC"/>
    <property type="match status" value="1"/>
</dbReference>
<dbReference type="SUPFAM" id="SSF52172">
    <property type="entry name" value="CheY-like"/>
    <property type="match status" value="1"/>
</dbReference>